<proteinExistence type="predicted"/>
<dbReference type="SUPFAM" id="SSF52833">
    <property type="entry name" value="Thioredoxin-like"/>
    <property type="match status" value="1"/>
</dbReference>
<protein>
    <recommendedName>
        <fullName evidence="3">Thioredoxin</fullName>
    </recommendedName>
</protein>
<dbReference type="AlphaFoldDB" id="A0A8E7AYK7"/>
<evidence type="ECO:0008006" key="3">
    <source>
        <dbReference type="Google" id="ProtNLM"/>
    </source>
</evidence>
<dbReference type="InterPro" id="IPR036249">
    <property type="entry name" value="Thioredoxin-like_sf"/>
</dbReference>
<dbReference type="EMBL" id="CP075546">
    <property type="protein sequence ID" value="QVV88684.1"/>
    <property type="molecule type" value="Genomic_DNA"/>
</dbReference>
<dbReference type="Gene3D" id="3.40.30.10">
    <property type="entry name" value="Glutaredoxin"/>
    <property type="match status" value="1"/>
</dbReference>
<organism evidence="1 2">
    <name type="scientific">Methanospirillum purgamenti</name>
    <dbReference type="NCBI Taxonomy" id="2834276"/>
    <lineage>
        <taxon>Archaea</taxon>
        <taxon>Methanobacteriati</taxon>
        <taxon>Methanobacteriota</taxon>
        <taxon>Stenosarchaea group</taxon>
        <taxon>Methanomicrobia</taxon>
        <taxon>Methanomicrobiales</taxon>
        <taxon>Methanospirillaceae</taxon>
        <taxon>Methanospirillum</taxon>
    </lineage>
</organism>
<evidence type="ECO:0000313" key="2">
    <source>
        <dbReference type="Proteomes" id="UP000680656"/>
    </source>
</evidence>
<dbReference type="KEGG" id="mrtj:KHC33_15410"/>
<name>A0A8E7AYK7_9EURY</name>
<gene>
    <name evidence="1" type="ORF">KHC33_15410</name>
</gene>
<dbReference type="RefSeq" id="WP_011449161.1">
    <property type="nucleotide sequence ID" value="NZ_CP075546.1"/>
</dbReference>
<accession>A0A8E7AYK7</accession>
<dbReference type="Proteomes" id="UP000680656">
    <property type="component" value="Chromosome"/>
</dbReference>
<dbReference type="GeneID" id="65098600"/>
<keyword evidence="2" id="KW-1185">Reference proteome</keyword>
<reference evidence="1 2" key="1">
    <citation type="submission" date="2021-05" db="EMBL/GenBank/DDBJ databases">
        <title>A novel Methanospirillum isolate from a pyrite-forming mixed culture.</title>
        <authorList>
            <person name="Bunk B."/>
            <person name="Sproer C."/>
            <person name="Spring S."/>
            <person name="Pester M."/>
        </authorList>
    </citation>
    <scope>NUCLEOTIDE SEQUENCE [LARGE SCALE GENOMIC DNA]</scope>
    <source>
        <strain evidence="1 2">J.3.6.1-F.2.7.3</strain>
    </source>
</reference>
<sequence length="149" mass="16469">MSINRNYLLISVIVALLLVFGGLVTVLSGTSNGIDAGTQDQNVKKIQVEYYYDPSCGSCNVVHPFIEQYESNSSDISVAYYNIGSDNSSAQKFAQLQKSLGHVHVPFVLMGDRYLTGQDNIIQNFDILVQKIKNNDIEPGDTPQEYMAP</sequence>
<dbReference type="CDD" id="cd01659">
    <property type="entry name" value="TRX_superfamily"/>
    <property type="match status" value="1"/>
</dbReference>
<evidence type="ECO:0000313" key="1">
    <source>
        <dbReference type="EMBL" id="QVV88684.1"/>
    </source>
</evidence>